<dbReference type="Pfam" id="PF00582">
    <property type="entry name" value="Usp"/>
    <property type="match status" value="1"/>
</dbReference>
<accession>A0A023D4P3</accession>
<protein>
    <submittedName>
        <fullName evidence="3">Universal stress protein UspA</fullName>
    </submittedName>
</protein>
<dbReference type="RefSeq" id="WP_042057740.1">
    <property type="nucleotide sequence ID" value="NZ_BAND01000038.1"/>
</dbReference>
<name>A0A023D4P3_ACIMT</name>
<evidence type="ECO:0000259" key="2">
    <source>
        <dbReference type="Pfam" id="PF00582"/>
    </source>
</evidence>
<proteinExistence type="inferred from homology"/>
<dbReference type="AlphaFoldDB" id="A0A023D4P3"/>
<dbReference type="Gene3D" id="3.40.50.12370">
    <property type="match status" value="1"/>
</dbReference>
<reference evidence="3 4" key="2">
    <citation type="journal article" date="2014" name="FEMS Microbiol. Lett.">
        <title>Draft genomic DNA sequence of the facultatively methylotrophic bacterium Acidomonas methanolica type strain MB58.</title>
        <authorList>
            <person name="Higashiura N."/>
            <person name="Hadano H."/>
            <person name="Hirakawa H."/>
            <person name="Matsutani M."/>
            <person name="Takabe S."/>
            <person name="Matsushita K."/>
            <person name="Azuma Y."/>
        </authorList>
    </citation>
    <scope>NUCLEOTIDE SEQUENCE [LARGE SCALE GENOMIC DNA]</scope>
    <source>
        <strain evidence="3 4">MB58</strain>
    </source>
</reference>
<gene>
    <name evidence="3" type="ORF">Amme_038_020</name>
</gene>
<dbReference type="CDD" id="cd00293">
    <property type="entry name" value="USP-like"/>
    <property type="match status" value="1"/>
</dbReference>
<dbReference type="Proteomes" id="UP000019760">
    <property type="component" value="Unassembled WGS sequence"/>
</dbReference>
<comment type="similarity">
    <text evidence="1">Belongs to the universal stress protein A family.</text>
</comment>
<keyword evidence="4" id="KW-1185">Reference proteome</keyword>
<evidence type="ECO:0000313" key="4">
    <source>
        <dbReference type="Proteomes" id="UP000019760"/>
    </source>
</evidence>
<dbReference type="InterPro" id="IPR006015">
    <property type="entry name" value="Universal_stress_UspA"/>
</dbReference>
<comment type="caution">
    <text evidence="3">The sequence shown here is derived from an EMBL/GenBank/DDBJ whole genome shotgun (WGS) entry which is preliminary data.</text>
</comment>
<dbReference type="OrthoDB" id="9804721at2"/>
<feature type="domain" description="UspA" evidence="2">
    <location>
        <begin position="176"/>
        <end position="295"/>
    </location>
</feature>
<evidence type="ECO:0000313" key="3">
    <source>
        <dbReference type="EMBL" id="GAJ28771.1"/>
    </source>
</evidence>
<organism evidence="3 4">
    <name type="scientific">Acidomonas methanolica NBRC 104435</name>
    <dbReference type="NCBI Taxonomy" id="1231351"/>
    <lineage>
        <taxon>Bacteria</taxon>
        <taxon>Pseudomonadati</taxon>
        <taxon>Pseudomonadota</taxon>
        <taxon>Alphaproteobacteria</taxon>
        <taxon>Acetobacterales</taxon>
        <taxon>Acetobacteraceae</taxon>
        <taxon>Acidomonas</taxon>
    </lineage>
</organism>
<reference evidence="4" key="1">
    <citation type="journal article" date="2014" name="FEMS Microbiol. Lett.">
        <title>Draft Genomic DNA Sequence of the Facultatively Methylotrophic Bacterium Acidomonas methanolica type strain MB58.</title>
        <authorList>
            <person name="Higashiura N."/>
            <person name="Hadano H."/>
            <person name="Hirakawa H."/>
            <person name="Matsutani M."/>
            <person name="Takabe S."/>
            <person name="Matsushita K."/>
            <person name="Azuma Y."/>
        </authorList>
    </citation>
    <scope>NUCLEOTIDE SEQUENCE [LARGE SCALE GENOMIC DNA]</scope>
    <source>
        <strain evidence="4">MB58</strain>
    </source>
</reference>
<dbReference type="InterPro" id="IPR006016">
    <property type="entry name" value="UspA"/>
</dbReference>
<evidence type="ECO:0000256" key="1">
    <source>
        <dbReference type="ARBA" id="ARBA00008791"/>
    </source>
</evidence>
<dbReference type="EMBL" id="BAND01000038">
    <property type="protein sequence ID" value="GAJ28771.1"/>
    <property type="molecule type" value="Genomic_DNA"/>
</dbReference>
<dbReference type="SUPFAM" id="SSF52402">
    <property type="entry name" value="Adenine nucleotide alpha hydrolases-like"/>
    <property type="match status" value="2"/>
</dbReference>
<sequence length="295" mass="31810">MPNEIRRILLPLNCGQIIEPALDVGLRLARAFHAHLAAVLIGDDPTETATLAGEGLSGAMINDMIVNAEHEAQRRLLQTRLAFNQFLATHDIAWTGQDPSPATAEDARVTTSLDVLSDSRLEQITWLARLSDLTLIPHLDSGDDPRASETLHAALFDSGRPVIIAPPAIPETLGRRICIAWNGTAEAAVALRAILPCARQAEAVSVLCSPDYQRRGPEGEKAVEYLARHGVNATLLRFTPQDCSVGVALLGACADFGADMLAMGAYSHSRLRQMILGGVTRHVLEHAPLTVMMTR</sequence>
<dbReference type="PRINTS" id="PR01438">
    <property type="entry name" value="UNVRSLSTRESS"/>
</dbReference>